<dbReference type="InterPro" id="IPR004358">
    <property type="entry name" value="Sig_transdc_His_kin-like_C"/>
</dbReference>
<dbReference type="Pfam" id="PF00512">
    <property type="entry name" value="HisKA"/>
    <property type="match status" value="1"/>
</dbReference>
<evidence type="ECO:0000256" key="4">
    <source>
        <dbReference type="ARBA" id="ARBA00022679"/>
    </source>
</evidence>
<dbReference type="KEGG" id="dal:Dalk_1441"/>
<dbReference type="eggNOG" id="COG0784">
    <property type="taxonomic scope" value="Bacteria"/>
</dbReference>
<dbReference type="InterPro" id="IPR000014">
    <property type="entry name" value="PAS"/>
</dbReference>
<dbReference type="CDD" id="cd00156">
    <property type="entry name" value="REC"/>
    <property type="match status" value="1"/>
</dbReference>
<keyword evidence="7" id="KW-0067">ATP-binding</keyword>
<dbReference type="eggNOG" id="COG4191">
    <property type="taxonomic scope" value="Bacteria"/>
</dbReference>
<evidence type="ECO:0000256" key="8">
    <source>
        <dbReference type="ARBA" id="ARBA00023012"/>
    </source>
</evidence>
<dbReference type="PANTHER" id="PTHR43065">
    <property type="entry name" value="SENSOR HISTIDINE KINASE"/>
    <property type="match status" value="1"/>
</dbReference>
<protein>
    <recommendedName>
        <fullName evidence="2">histidine kinase</fullName>
        <ecNumber evidence="2">2.7.13.3</ecNumber>
    </recommendedName>
</protein>
<feature type="modified residue" description="4-aspartylphosphate" evidence="9">
    <location>
        <position position="789"/>
    </location>
</feature>
<name>B8FA45_DESAL</name>
<dbReference type="SMART" id="SM00448">
    <property type="entry name" value="REC"/>
    <property type="match status" value="1"/>
</dbReference>
<dbReference type="HOGENOM" id="CLU_000445_114_51_7"/>
<dbReference type="InterPro" id="IPR035965">
    <property type="entry name" value="PAS-like_dom_sf"/>
</dbReference>
<gene>
    <name evidence="15" type="ordered locus">Dalk_1441</name>
</gene>
<evidence type="ECO:0000256" key="6">
    <source>
        <dbReference type="ARBA" id="ARBA00022777"/>
    </source>
</evidence>
<dbReference type="RefSeq" id="WP_012610576.1">
    <property type="nucleotide sequence ID" value="NC_011768.1"/>
</dbReference>
<dbReference type="SUPFAM" id="SSF55874">
    <property type="entry name" value="ATPase domain of HSP90 chaperone/DNA topoisomerase II/histidine kinase"/>
    <property type="match status" value="1"/>
</dbReference>
<keyword evidence="10" id="KW-0812">Transmembrane</keyword>
<dbReference type="CDD" id="cd00130">
    <property type="entry name" value="PAS"/>
    <property type="match status" value="2"/>
</dbReference>
<proteinExistence type="predicted"/>
<dbReference type="CDD" id="cd00082">
    <property type="entry name" value="HisKA"/>
    <property type="match status" value="1"/>
</dbReference>
<dbReference type="InterPro" id="IPR013655">
    <property type="entry name" value="PAS_fold_3"/>
</dbReference>
<organism evidence="15 16">
    <name type="scientific">Desulfatibacillum aliphaticivorans</name>
    <dbReference type="NCBI Taxonomy" id="218208"/>
    <lineage>
        <taxon>Bacteria</taxon>
        <taxon>Pseudomonadati</taxon>
        <taxon>Thermodesulfobacteriota</taxon>
        <taxon>Desulfobacteria</taxon>
        <taxon>Desulfobacterales</taxon>
        <taxon>Desulfatibacillaceae</taxon>
        <taxon>Desulfatibacillum</taxon>
    </lineage>
</organism>
<dbReference type="InterPro" id="IPR001610">
    <property type="entry name" value="PAC"/>
</dbReference>
<dbReference type="Pfam" id="PF08448">
    <property type="entry name" value="PAS_4"/>
    <property type="match status" value="1"/>
</dbReference>
<dbReference type="InterPro" id="IPR005467">
    <property type="entry name" value="His_kinase_dom"/>
</dbReference>
<dbReference type="Pfam" id="PF00072">
    <property type="entry name" value="Response_reg"/>
    <property type="match status" value="1"/>
</dbReference>
<dbReference type="SUPFAM" id="SSF52172">
    <property type="entry name" value="CheY-like"/>
    <property type="match status" value="1"/>
</dbReference>
<dbReference type="Gene3D" id="2.10.70.100">
    <property type="match status" value="1"/>
</dbReference>
<dbReference type="GO" id="GO:0000155">
    <property type="term" value="F:phosphorelay sensor kinase activity"/>
    <property type="evidence" value="ECO:0007669"/>
    <property type="project" value="InterPro"/>
</dbReference>
<dbReference type="PROSITE" id="PS50113">
    <property type="entry name" value="PAC"/>
    <property type="match status" value="1"/>
</dbReference>
<evidence type="ECO:0000313" key="16">
    <source>
        <dbReference type="Proteomes" id="UP000000739"/>
    </source>
</evidence>
<dbReference type="EC" id="2.7.13.3" evidence="2"/>
<accession>B8FA45</accession>
<evidence type="ECO:0000256" key="7">
    <source>
        <dbReference type="ARBA" id="ARBA00022840"/>
    </source>
</evidence>
<dbReference type="PRINTS" id="PR00344">
    <property type="entry name" value="BCTRLSENSOR"/>
</dbReference>
<dbReference type="Pfam" id="PF02518">
    <property type="entry name" value="HATPase_c"/>
    <property type="match status" value="1"/>
</dbReference>
<dbReference type="SMART" id="SM00091">
    <property type="entry name" value="PAS"/>
    <property type="match status" value="3"/>
</dbReference>
<evidence type="ECO:0000259" key="14">
    <source>
        <dbReference type="PROSITE" id="PS50113"/>
    </source>
</evidence>
<evidence type="ECO:0000313" key="15">
    <source>
        <dbReference type="EMBL" id="ACL03141.1"/>
    </source>
</evidence>
<dbReference type="InterPro" id="IPR011006">
    <property type="entry name" value="CheY-like_superfamily"/>
</dbReference>
<dbReference type="AlphaFoldDB" id="B8FA45"/>
<dbReference type="GO" id="GO:0005524">
    <property type="term" value="F:ATP binding"/>
    <property type="evidence" value="ECO:0007669"/>
    <property type="project" value="UniProtKB-KW"/>
</dbReference>
<dbReference type="Proteomes" id="UP000000739">
    <property type="component" value="Chromosome"/>
</dbReference>
<dbReference type="SMART" id="SM00086">
    <property type="entry name" value="PAC"/>
    <property type="match status" value="2"/>
</dbReference>
<dbReference type="SMART" id="SM00388">
    <property type="entry name" value="HisKA"/>
    <property type="match status" value="1"/>
</dbReference>
<dbReference type="Gene3D" id="3.40.50.2300">
    <property type="match status" value="1"/>
</dbReference>
<dbReference type="Gene3D" id="3.30.565.10">
    <property type="entry name" value="Histidine kinase-like ATPase, C-terminal domain"/>
    <property type="match status" value="1"/>
</dbReference>
<keyword evidence="16" id="KW-1185">Reference proteome</keyword>
<dbReference type="NCBIfam" id="TIGR00229">
    <property type="entry name" value="sensory_box"/>
    <property type="match status" value="2"/>
</dbReference>
<dbReference type="InterPro" id="IPR013656">
    <property type="entry name" value="PAS_4"/>
</dbReference>
<keyword evidence="10" id="KW-0472">Membrane</keyword>
<evidence type="ECO:0000256" key="9">
    <source>
        <dbReference type="PROSITE-ProRule" id="PRU00169"/>
    </source>
</evidence>
<feature type="transmembrane region" description="Helical" evidence="10">
    <location>
        <begin position="75"/>
        <end position="94"/>
    </location>
</feature>
<evidence type="ECO:0000256" key="3">
    <source>
        <dbReference type="ARBA" id="ARBA00022553"/>
    </source>
</evidence>
<keyword evidence="3 9" id="KW-0597">Phosphoprotein</keyword>
<evidence type="ECO:0000259" key="12">
    <source>
        <dbReference type="PROSITE" id="PS50110"/>
    </source>
</evidence>
<feature type="domain" description="PAC" evidence="14">
    <location>
        <begin position="421"/>
        <end position="473"/>
    </location>
</feature>
<evidence type="ECO:0000256" key="5">
    <source>
        <dbReference type="ARBA" id="ARBA00022741"/>
    </source>
</evidence>
<evidence type="ECO:0000256" key="2">
    <source>
        <dbReference type="ARBA" id="ARBA00012438"/>
    </source>
</evidence>
<dbReference type="InterPro" id="IPR001789">
    <property type="entry name" value="Sig_transdc_resp-reg_receiver"/>
</dbReference>
<dbReference type="InterPro" id="IPR000700">
    <property type="entry name" value="PAS-assoc_C"/>
</dbReference>
<feature type="domain" description="Histidine kinase" evidence="11">
    <location>
        <begin position="493"/>
        <end position="718"/>
    </location>
</feature>
<dbReference type="Pfam" id="PF08447">
    <property type="entry name" value="PAS_3"/>
    <property type="match status" value="1"/>
</dbReference>
<dbReference type="Gene3D" id="3.30.450.20">
    <property type="entry name" value="PAS domain"/>
    <property type="match status" value="3"/>
</dbReference>
<dbReference type="PROSITE" id="PS50109">
    <property type="entry name" value="HIS_KIN"/>
    <property type="match status" value="1"/>
</dbReference>
<keyword evidence="8" id="KW-0902">Two-component regulatory system</keyword>
<comment type="catalytic activity">
    <reaction evidence="1">
        <text>ATP + protein L-histidine = ADP + protein N-phospho-L-histidine.</text>
        <dbReference type="EC" id="2.7.13.3"/>
    </reaction>
</comment>
<dbReference type="SMART" id="SM00387">
    <property type="entry name" value="HATPase_c"/>
    <property type="match status" value="1"/>
</dbReference>
<feature type="domain" description="Response regulatory" evidence="12">
    <location>
        <begin position="738"/>
        <end position="854"/>
    </location>
</feature>
<evidence type="ECO:0000259" key="11">
    <source>
        <dbReference type="PROSITE" id="PS50109"/>
    </source>
</evidence>
<feature type="transmembrane region" description="Helical" evidence="10">
    <location>
        <begin position="6"/>
        <end position="23"/>
    </location>
</feature>
<evidence type="ECO:0000256" key="10">
    <source>
        <dbReference type="SAM" id="Phobius"/>
    </source>
</evidence>
<dbReference type="InterPro" id="IPR003661">
    <property type="entry name" value="HisK_dim/P_dom"/>
</dbReference>
<feature type="domain" description="PAS" evidence="13">
    <location>
        <begin position="96"/>
        <end position="149"/>
    </location>
</feature>
<reference evidence="15 16" key="1">
    <citation type="journal article" date="2012" name="Environ. Microbiol.">
        <title>The genome sequence of Desulfatibacillum alkenivorans AK-01: a blueprint for anaerobic alkane oxidation.</title>
        <authorList>
            <person name="Callaghan A.V."/>
            <person name="Morris B.E."/>
            <person name="Pereira I.A."/>
            <person name="McInerney M.J."/>
            <person name="Austin R.N."/>
            <person name="Groves J.T."/>
            <person name="Kukor J.J."/>
            <person name="Suflita J.M."/>
            <person name="Young L.Y."/>
            <person name="Zylstra G.J."/>
            <person name="Wawrik B."/>
        </authorList>
    </citation>
    <scope>NUCLEOTIDE SEQUENCE [LARGE SCALE GENOMIC DNA]</scope>
    <source>
        <strain evidence="15 16">AK-01</strain>
    </source>
</reference>
<dbReference type="InterPro" id="IPR003594">
    <property type="entry name" value="HATPase_dom"/>
</dbReference>
<dbReference type="InterPro" id="IPR036097">
    <property type="entry name" value="HisK_dim/P_sf"/>
</dbReference>
<dbReference type="Pfam" id="PF13426">
    <property type="entry name" value="PAS_9"/>
    <property type="match status" value="1"/>
</dbReference>
<evidence type="ECO:0000256" key="1">
    <source>
        <dbReference type="ARBA" id="ARBA00000085"/>
    </source>
</evidence>
<dbReference type="Gene3D" id="1.10.287.130">
    <property type="match status" value="1"/>
</dbReference>
<evidence type="ECO:0000259" key="13">
    <source>
        <dbReference type="PROSITE" id="PS50112"/>
    </source>
</evidence>
<dbReference type="PROSITE" id="PS50112">
    <property type="entry name" value="PAS"/>
    <property type="match status" value="1"/>
</dbReference>
<feature type="transmembrane region" description="Helical" evidence="10">
    <location>
        <begin position="35"/>
        <end position="55"/>
    </location>
</feature>
<dbReference type="SUPFAM" id="SSF47384">
    <property type="entry name" value="Homodimeric domain of signal transducing histidine kinase"/>
    <property type="match status" value="1"/>
</dbReference>
<keyword evidence="10" id="KW-1133">Transmembrane helix</keyword>
<dbReference type="SUPFAM" id="SSF55785">
    <property type="entry name" value="PYP-like sensor domain (PAS domain)"/>
    <property type="match status" value="3"/>
</dbReference>
<dbReference type="PROSITE" id="PS50110">
    <property type="entry name" value="RESPONSE_REGULATORY"/>
    <property type="match status" value="1"/>
</dbReference>
<dbReference type="PANTHER" id="PTHR43065:SF46">
    <property type="entry name" value="C4-DICARBOXYLATE TRANSPORT SENSOR PROTEIN DCTB"/>
    <property type="match status" value="1"/>
</dbReference>
<sequence>MIAIIDAFSLGFCCLAMAILISKSKNSPLMRDQKLVLGGLILFMGVYYFCIFLQWANITGALETFENFEGALIPMWWAFVFYALISMVTTREIMESESKYRLIVENQSEVILKMDPDLKIRFASPSFCRMIGKCEADVLGRPLLSILDLKGESFLPYEVFNKTVDPSQPAYFEKIVKTSQGERLLAWHLSALTREGDGKDVFIAVGRDITEKRSAENKLASMDQRRRTLMGNLPVGIFRASIEDKGRLLMVNKAAASMLGYDSELELLKIPVSDIFSDKEQRSELIKQIEAEGVIMGVEAALKKRDGETIFGSVTMNMIEDKNKVYVDGIIENVTNVRQALNALSKSEKLHRQAQQIAKVGHWEQDIITQTYKYSEGLADILKIPKGLTLDFDDVKRLIHPDDLKTVLKQFRQSVESRTEYDITHRYVLFDGEVKFVHSKCVHEFDADGNHTKSIGTVQDVTEYKVLEFEKNSTERQLRQAQKLEAIGTLAGGIAHDFNNILTPILGFSQMLAEGLPENTRNQESAQAIYQAALRASDLVGHILTFSRQADAERTPVHVAAILKEAVKFVRASIPSTININQDIQINCLPVLADPTQIHQIIMNLSTNAYYAMQEKGGELTISLKQKKYADLPPDLEESGANGMYYLHLKVQDTGQGMDKETMDRIFDPYFTTKKRGEGTGLGLSTVIGILNQLGGRISVESKIDAGTVFNVYLPCMEKLPSAAAASSSQPIKGNGQEVLVVDDEGTVANMLGQMLKNLGYISTAANDSLTALELIQADPQKFALVISDLTMPTLTGVELAKKAAELNPNLPFILSSGLGDGVIGKASESPNIKDILHKPVTRSVLGRVVNAVLNPEN</sequence>
<keyword evidence="6 15" id="KW-0418">Kinase</keyword>
<dbReference type="InterPro" id="IPR036890">
    <property type="entry name" value="HATPase_C_sf"/>
</dbReference>
<keyword evidence="5" id="KW-0547">Nucleotide-binding</keyword>
<keyword evidence="4" id="KW-0808">Transferase</keyword>
<dbReference type="EMBL" id="CP001322">
    <property type="protein sequence ID" value="ACL03141.1"/>
    <property type="molecule type" value="Genomic_DNA"/>
</dbReference>